<dbReference type="GO" id="GO:0030866">
    <property type="term" value="P:cortical actin cytoskeleton organization"/>
    <property type="evidence" value="ECO:0007669"/>
    <property type="project" value="TreeGrafter"/>
</dbReference>
<dbReference type="Gene3D" id="3.80.10.10">
    <property type="entry name" value="Ribonuclease Inhibitor"/>
    <property type="match status" value="1"/>
</dbReference>
<evidence type="ECO:0000313" key="5">
    <source>
        <dbReference type="Proteomes" id="UP000886595"/>
    </source>
</evidence>
<sequence>MIEVAEGLMAKMYRLNQILEYPDHVAHVFSEAFWKAGVFPNHQRICTLLSKKFPENFTKSQLERIDKFSLDSLQDGAELHLQSLEPWIQEDSDEDDEEGNEKNHHGTSSLSQFVSGTLLLHKAPALETFHLNSCSECSASQIGLWFSFRSLVKLRLLSVVYSDDESFSRLISNCPVLEDLVVETCPQDNVATFTVDLPSLQSLFVGNTVRESPPDDHMFVIHSQSLKRLNIVDYFGELNLIGNFHELLEANLQSMSYHANVLESFSFVRRLRVCLADESFVSVQSVIITHVTVKLVRKHQIFEEFEIATRSAKAYVSLQ</sequence>
<name>A0A8X7SAI3_BRACI</name>
<dbReference type="GO" id="GO:0016477">
    <property type="term" value="P:cell migration"/>
    <property type="evidence" value="ECO:0007669"/>
    <property type="project" value="TreeGrafter"/>
</dbReference>
<dbReference type="PANTHER" id="PTHR12093:SF10">
    <property type="entry name" value="MEMBRANE-ASSOCIATED PROTEIN HEM"/>
    <property type="match status" value="1"/>
</dbReference>
<dbReference type="SUPFAM" id="SSF52047">
    <property type="entry name" value="RNI-like"/>
    <property type="match status" value="1"/>
</dbReference>
<dbReference type="GO" id="GO:0031209">
    <property type="term" value="C:SCAR complex"/>
    <property type="evidence" value="ECO:0007669"/>
    <property type="project" value="TreeGrafter"/>
</dbReference>
<dbReference type="InterPro" id="IPR019137">
    <property type="entry name" value="Nck-associated_protein-1"/>
</dbReference>
<keyword evidence="5" id="KW-1185">Reference proteome</keyword>
<evidence type="ECO:0000259" key="3">
    <source>
        <dbReference type="Pfam" id="PF24758"/>
    </source>
</evidence>
<dbReference type="InterPro" id="IPR055411">
    <property type="entry name" value="LRR_FXL15/At3g58940/PEG3-like"/>
</dbReference>
<evidence type="ECO:0000256" key="1">
    <source>
        <dbReference type="ARBA" id="ARBA00037947"/>
    </source>
</evidence>
<comment type="caution">
    <text evidence="4">The sequence shown here is derived from an EMBL/GenBank/DDBJ whole genome shotgun (WGS) entry which is preliminary data.</text>
</comment>
<dbReference type="GO" id="GO:0000902">
    <property type="term" value="P:cell morphogenesis"/>
    <property type="evidence" value="ECO:0007669"/>
    <property type="project" value="TreeGrafter"/>
</dbReference>
<dbReference type="EMBL" id="JAAMPC010000007">
    <property type="protein sequence ID" value="KAG2302523.1"/>
    <property type="molecule type" value="Genomic_DNA"/>
</dbReference>
<dbReference type="PANTHER" id="PTHR12093">
    <property type="entry name" value="NCK-ASSOCIATED PROTEIN 1"/>
    <property type="match status" value="1"/>
</dbReference>
<proteinExistence type="inferred from homology"/>
<accession>A0A8X7SAI3</accession>
<feature type="compositionally biased region" description="Acidic residues" evidence="2">
    <location>
        <begin position="90"/>
        <end position="99"/>
    </location>
</feature>
<dbReference type="AlphaFoldDB" id="A0A8X7SAI3"/>
<reference evidence="4 5" key="1">
    <citation type="submission" date="2020-02" db="EMBL/GenBank/DDBJ databases">
        <authorList>
            <person name="Ma Q."/>
            <person name="Huang Y."/>
            <person name="Song X."/>
            <person name="Pei D."/>
        </authorList>
    </citation>
    <scope>NUCLEOTIDE SEQUENCE [LARGE SCALE GENOMIC DNA]</scope>
    <source>
        <strain evidence="4">Sxm20200214</strain>
        <tissue evidence="4">Leaf</tissue>
    </source>
</reference>
<dbReference type="Pfam" id="PF24758">
    <property type="entry name" value="LRR_At5g56370"/>
    <property type="match status" value="1"/>
</dbReference>
<dbReference type="GO" id="GO:0030031">
    <property type="term" value="P:cell projection assembly"/>
    <property type="evidence" value="ECO:0007669"/>
    <property type="project" value="TreeGrafter"/>
</dbReference>
<feature type="region of interest" description="Disordered" evidence="2">
    <location>
        <begin position="90"/>
        <end position="109"/>
    </location>
</feature>
<dbReference type="Proteomes" id="UP000886595">
    <property type="component" value="Unassembled WGS sequence"/>
</dbReference>
<evidence type="ECO:0000256" key="2">
    <source>
        <dbReference type="SAM" id="MobiDB-lite"/>
    </source>
</evidence>
<feature type="domain" description="F-box/LRR-repeat protein 15/At3g58940/PEG3-like LRR" evidence="3">
    <location>
        <begin position="121"/>
        <end position="231"/>
    </location>
</feature>
<organism evidence="4 5">
    <name type="scientific">Brassica carinata</name>
    <name type="common">Ethiopian mustard</name>
    <name type="synonym">Abyssinian cabbage</name>
    <dbReference type="NCBI Taxonomy" id="52824"/>
    <lineage>
        <taxon>Eukaryota</taxon>
        <taxon>Viridiplantae</taxon>
        <taxon>Streptophyta</taxon>
        <taxon>Embryophyta</taxon>
        <taxon>Tracheophyta</taxon>
        <taxon>Spermatophyta</taxon>
        <taxon>Magnoliopsida</taxon>
        <taxon>eudicotyledons</taxon>
        <taxon>Gunneridae</taxon>
        <taxon>Pentapetalae</taxon>
        <taxon>rosids</taxon>
        <taxon>malvids</taxon>
        <taxon>Brassicales</taxon>
        <taxon>Brassicaceae</taxon>
        <taxon>Brassiceae</taxon>
        <taxon>Brassica</taxon>
    </lineage>
</organism>
<dbReference type="OrthoDB" id="612216at2759"/>
<gene>
    <name evidence="4" type="ORF">Bca52824_031174</name>
</gene>
<protein>
    <recommendedName>
        <fullName evidence="3">F-box/LRR-repeat protein 15/At3g58940/PEG3-like LRR domain-containing protein</fullName>
    </recommendedName>
</protein>
<comment type="similarity">
    <text evidence="1">Belongs to the HEM-1/HEM-2 family.</text>
</comment>
<dbReference type="InterPro" id="IPR032675">
    <property type="entry name" value="LRR_dom_sf"/>
</dbReference>
<evidence type="ECO:0000313" key="4">
    <source>
        <dbReference type="EMBL" id="KAG2302523.1"/>
    </source>
</evidence>